<dbReference type="OrthoDB" id="9798547at2"/>
<evidence type="ECO:0000256" key="1">
    <source>
        <dbReference type="ARBA" id="ARBA00006620"/>
    </source>
</evidence>
<evidence type="ECO:0000313" key="8">
    <source>
        <dbReference type="EMBL" id="EKB48493.1"/>
    </source>
</evidence>
<keyword evidence="5" id="KW-0378">Hydrolase</keyword>
<keyword evidence="9" id="KW-1185">Reference proteome</keyword>
<dbReference type="GO" id="GO:0016787">
    <property type="term" value="F:hydrolase activity"/>
    <property type="evidence" value="ECO:0007669"/>
    <property type="project" value="UniProtKB-KW"/>
</dbReference>
<name>K1LDM2_CECL9</name>
<evidence type="ECO:0000256" key="4">
    <source>
        <dbReference type="ARBA" id="ARBA00022759"/>
    </source>
</evidence>
<accession>K1LDM2</accession>
<gene>
    <name evidence="8" type="ORF">B879_02894</name>
</gene>
<keyword evidence="7" id="KW-0346">Stress response</keyword>
<dbReference type="GO" id="GO:0004519">
    <property type="term" value="F:endonuclease activity"/>
    <property type="evidence" value="ECO:0007669"/>
    <property type="project" value="UniProtKB-KW"/>
</dbReference>
<organism evidence="8 9">
    <name type="scientific">Cecembia lonarensis (strain CCUG 58316 / KCTC 22772 / LW9)</name>
    <dbReference type="NCBI Taxonomy" id="1225176"/>
    <lineage>
        <taxon>Bacteria</taxon>
        <taxon>Pseudomonadati</taxon>
        <taxon>Bacteroidota</taxon>
        <taxon>Cytophagia</taxon>
        <taxon>Cytophagales</taxon>
        <taxon>Cyclobacteriaceae</taxon>
        <taxon>Cecembia</taxon>
    </lineage>
</organism>
<dbReference type="PANTHER" id="PTHR34873">
    <property type="entry name" value="SSR1766 PROTEIN"/>
    <property type="match status" value="1"/>
</dbReference>
<dbReference type="GO" id="GO:0003729">
    <property type="term" value="F:mRNA binding"/>
    <property type="evidence" value="ECO:0007669"/>
    <property type="project" value="InterPro"/>
</dbReference>
<sequence length="68" mass="7702">MNLSPRNLIRILEQHGFVFKRSKGSHHLYFNSTTNKTIIVPVHGSKDLKKGTFLAILKQAGIDKNTLQ</sequence>
<dbReference type="EMBL" id="AMGM01000051">
    <property type="protein sequence ID" value="EKB48493.1"/>
    <property type="molecule type" value="Genomic_DNA"/>
</dbReference>
<keyword evidence="3" id="KW-0540">Nuclease</keyword>
<dbReference type="Gene3D" id="3.30.920.30">
    <property type="entry name" value="Hypothetical protein"/>
    <property type="match status" value="1"/>
</dbReference>
<evidence type="ECO:0000256" key="3">
    <source>
        <dbReference type="ARBA" id="ARBA00022722"/>
    </source>
</evidence>
<dbReference type="PANTHER" id="PTHR34873:SF3">
    <property type="entry name" value="ADDICTION MODULE TOXIN, HICA FAMILY"/>
    <property type="match status" value="1"/>
</dbReference>
<dbReference type="InterPro" id="IPR012933">
    <property type="entry name" value="HicA_mRNA_interferase"/>
</dbReference>
<comment type="caution">
    <text evidence="8">The sequence shown here is derived from an EMBL/GenBank/DDBJ whole genome shotgun (WGS) entry which is preliminary data.</text>
</comment>
<comment type="similarity">
    <text evidence="1">Belongs to the HicA mRNA interferase family.</text>
</comment>
<evidence type="ECO:0000256" key="7">
    <source>
        <dbReference type="ARBA" id="ARBA00023016"/>
    </source>
</evidence>
<dbReference type="Proteomes" id="UP000004478">
    <property type="component" value="Unassembled WGS sequence"/>
</dbReference>
<evidence type="ECO:0000256" key="5">
    <source>
        <dbReference type="ARBA" id="ARBA00022801"/>
    </source>
</evidence>
<protein>
    <submittedName>
        <fullName evidence="8">YcfA-like protein</fullName>
    </submittedName>
</protein>
<keyword evidence="2" id="KW-1277">Toxin-antitoxin system</keyword>
<evidence type="ECO:0000313" key="9">
    <source>
        <dbReference type="Proteomes" id="UP000004478"/>
    </source>
</evidence>
<dbReference type="Pfam" id="PF07927">
    <property type="entry name" value="HicA_toxin"/>
    <property type="match status" value="1"/>
</dbReference>
<keyword evidence="4" id="KW-0255">Endonuclease</keyword>
<reference evidence="8 9" key="1">
    <citation type="journal article" date="2012" name="J. Bacteriol.">
        <title>Draft Genome Sequence of Cecembia lonarensis Strain LW9T, Isolated from Lonar Lake, a Haloalkaline Lake in India.</title>
        <authorList>
            <person name="Shivaji S."/>
            <person name="Ara S."/>
            <person name="Singh A."/>
            <person name="Pinnaka A.K."/>
        </authorList>
    </citation>
    <scope>NUCLEOTIDE SEQUENCE [LARGE SCALE GENOMIC DNA]</scope>
    <source>
        <strain evidence="8 9">LW9</strain>
    </source>
</reference>
<evidence type="ECO:0000256" key="6">
    <source>
        <dbReference type="ARBA" id="ARBA00022884"/>
    </source>
</evidence>
<dbReference type="SUPFAM" id="SSF54786">
    <property type="entry name" value="YcfA/nrd intein domain"/>
    <property type="match status" value="1"/>
</dbReference>
<dbReference type="AlphaFoldDB" id="K1LDM2"/>
<proteinExistence type="inferred from homology"/>
<keyword evidence="6" id="KW-0694">RNA-binding</keyword>
<evidence type="ECO:0000256" key="2">
    <source>
        <dbReference type="ARBA" id="ARBA00022649"/>
    </source>
</evidence>
<dbReference type="InterPro" id="IPR038570">
    <property type="entry name" value="HicA_sf"/>
</dbReference>
<dbReference type="RefSeq" id="WP_009185915.1">
    <property type="nucleotide sequence ID" value="NZ_AMGM01000051.1"/>
</dbReference>